<dbReference type="RefSeq" id="WP_230988595.1">
    <property type="nucleotide sequence ID" value="NZ_BJMM01000009.1"/>
</dbReference>
<accession>A0A4Y3QX37</accession>
<dbReference type="NCBIfam" id="TIGR00229">
    <property type="entry name" value="sensory_box"/>
    <property type="match status" value="1"/>
</dbReference>
<dbReference type="Proteomes" id="UP000319210">
    <property type="component" value="Unassembled WGS sequence"/>
</dbReference>
<dbReference type="Pfam" id="PF00196">
    <property type="entry name" value="GerE"/>
    <property type="match status" value="1"/>
</dbReference>
<feature type="domain" description="HTH luxR-type" evidence="1">
    <location>
        <begin position="131"/>
        <end position="188"/>
    </location>
</feature>
<organism evidence="2 3">
    <name type="scientific">Streptomyces cacaoi</name>
    <dbReference type="NCBI Taxonomy" id="1898"/>
    <lineage>
        <taxon>Bacteria</taxon>
        <taxon>Bacillati</taxon>
        <taxon>Actinomycetota</taxon>
        <taxon>Actinomycetes</taxon>
        <taxon>Kitasatosporales</taxon>
        <taxon>Streptomycetaceae</taxon>
        <taxon>Streptomyces</taxon>
    </lineage>
</organism>
<comment type="caution">
    <text evidence="2">The sequence shown here is derived from an EMBL/GenBank/DDBJ whole genome shotgun (WGS) entry which is preliminary data.</text>
</comment>
<dbReference type="InterPro" id="IPR000014">
    <property type="entry name" value="PAS"/>
</dbReference>
<keyword evidence="3" id="KW-1185">Reference proteome</keyword>
<dbReference type="GO" id="GO:0003677">
    <property type="term" value="F:DNA binding"/>
    <property type="evidence" value="ECO:0007669"/>
    <property type="project" value="InterPro"/>
</dbReference>
<dbReference type="SUPFAM" id="SSF46894">
    <property type="entry name" value="C-terminal effector domain of the bipartite response regulators"/>
    <property type="match status" value="1"/>
</dbReference>
<dbReference type="SUPFAM" id="SSF55785">
    <property type="entry name" value="PYP-like sensor domain (PAS domain)"/>
    <property type="match status" value="1"/>
</dbReference>
<dbReference type="InterPro" id="IPR035965">
    <property type="entry name" value="PAS-like_dom_sf"/>
</dbReference>
<evidence type="ECO:0000313" key="2">
    <source>
        <dbReference type="EMBL" id="GEB49772.1"/>
    </source>
</evidence>
<dbReference type="SMART" id="SM00421">
    <property type="entry name" value="HTH_LUXR"/>
    <property type="match status" value="1"/>
</dbReference>
<dbReference type="AlphaFoldDB" id="A0A4Y3QX37"/>
<dbReference type="InterPro" id="IPR013656">
    <property type="entry name" value="PAS_4"/>
</dbReference>
<gene>
    <name evidence="2" type="ORF">SCA03_23230</name>
</gene>
<name>A0A4Y3QX37_STRCI</name>
<sequence length="209" mass="22945">MTSEIPRVVNAAVCAAYLDQEKRIVAATPGLSQQLGRSSADICGRLFHELLRPHRPDALDRYFADMRKGRCNQFTERVRGLGGTGRAFSGELTAIAVHDTVGRLAGVVVQLHPDMRGPAQDEPETVPRPRRQLLGAVDAKVLEGIARGASTVQLATRLHLSKQAVEYHIGLMLRRFQAPSRTALVSRAHSMGMLTVGQWPPRVPPEFIK</sequence>
<protein>
    <recommendedName>
        <fullName evidence="1">HTH luxR-type domain-containing protein</fullName>
    </recommendedName>
</protein>
<reference evidence="2 3" key="1">
    <citation type="submission" date="2019-06" db="EMBL/GenBank/DDBJ databases">
        <title>Whole genome shotgun sequence of Streptomyces cacaoi subsp. cacaoi NBRC 12748.</title>
        <authorList>
            <person name="Hosoyama A."/>
            <person name="Uohara A."/>
            <person name="Ohji S."/>
            <person name="Ichikawa N."/>
        </authorList>
    </citation>
    <scope>NUCLEOTIDE SEQUENCE [LARGE SCALE GENOMIC DNA]</scope>
    <source>
        <strain evidence="2 3">NBRC 12748</strain>
    </source>
</reference>
<dbReference type="GO" id="GO:0006355">
    <property type="term" value="P:regulation of DNA-templated transcription"/>
    <property type="evidence" value="ECO:0007669"/>
    <property type="project" value="InterPro"/>
</dbReference>
<dbReference type="InterPro" id="IPR016032">
    <property type="entry name" value="Sig_transdc_resp-reg_C-effctor"/>
</dbReference>
<dbReference type="EMBL" id="BJMM01000009">
    <property type="protein sequence ID" value="GEB49772.1"/>
    <property type="molecule type" value="Genomic_DNA"/>
</dbReference>
<dbReference type="CDD" id="cd00130">
    <property type="entry name" value="PAS"/>
    <property type="match status" value="1"/>
</dbReference>
<dbReference type="InterPro" id="IPR036388">
    <property type="entry name" value="WH-like_DNA-bd_sf"/>
</dbReference>
<dbReference type="Gene3D" id="3.30.450.20">
    <property type="entry name" value="PAS domain"/>
    <property type="match status" value="1"/>
</dbReference>
<dbReference type="InterPro" id="IPR000792">
    <property type="entry name" value="Tscrpt_reg_LuxR_C"/>
</dbReference>
<proteinExistence type="predicted"/>
<dbReference type="Pfam" id="PF08448">
    <property type="entry name" value="PAS_4"/>
    <property type="match status" value="1"/>
</dbReference>
<dbReference type="Gene3D" id="1.10.10.10">
    <property type="entry name" value="Winged helix-like DNA-binding domain superfamily/Winged helix DNA-binding domain"/>
    <property type="match status" value="1"/>
</dbReference>
<evidence type="ECO:0000259" key="1">
    <source>
        <dbReference type="SMART" id="SM00421"/>
    </source>
</evidence>
<evidence type="ECO:0000313" key="3">
    <source>
        <dbReference type="Proteomes" id="UP000319210"/>
    </source>
</evidence>